<dbReference type="EMBL" id="KZ824976">
    <property type="protein sequence ID" value="RAH67134.1"/>
    <property type="molecule type" value="Genomic_DNA"/>
</dbReference>
<accession>A0ACD1H0Z3</accession>
<gene>
    <name evidence="1" type="ORF">BO66DRAFT_404042</name>
</gene>
<protein>
    <submittedName>
        <fullName evidence="1">Uncharacterized protein</fullName>
    </submittedName>
</protein>
<sequence>MHGPLFHVTASLRNVFTATTLARLYQQYDRIPSPLSTPGGQRPCWKAGDIKHPNYLSDKHSSDAPGAFLARSFSAWRLCLPPMTTALTGFPALVEAPPNLTGVVGQLRCYYSKNAEILEARLEGSPRAPQWTPAQSTGMHQHANGSYLRGAFTSDLRSDHSSETNTVSLCLSLKGNPSSGRGTDHEGEDRLALPRPKHPLRPAARTRLGYLDPAGGHHRRADGGHLVRPGRAILAAGHCGCCESLNLPLHPRYHAGNNPSPEVRGKKVFELHRDGHTDPSAAWTSREIFHAPASDSTVNSTAACLNKEGLWVFVKCSETLYLLRRGYEDQRYQGGENPWVKQPGFAIGAVSAWDSAPRIFLWEIADGQRTVIEASTATTTAAGGEPGDWIDIFDGSRDQGRKILHASVVLQQGTRTSQGPRPETVTLAYKVDDAIHTRVWDKERRQWSDGPVVCASLSGS</sequence>
<name>A0ACD1H0Z3_9EURO</name>
<dbReference type="Proteomes" id="UP000249661">
    <property type="component" value="Unassembled WGS sequence"/>
</dbReference>
<keyword evidence="2" id="KW-1185">Reference proteome</keyword>
<organism evidence="1 2">
    <name type="scientific">Aspergillus aculeatinus CBS 121060</name>
    <dbReference type="NCBI Taxonomy" id="1448322"/>
    <lineage>
        <taxon>Eukaryota</taxon>
        <taxon>Fungi</taxon>
        <taxon>Dikarya</taxon>
        <taxon>Ascomycota</taxon>
        <taxon>Pezizomycotina</taxon>
        <taxon>Eurotiomycetes</taxon>
        <taxon>Eurotiomycetidae</taxon>
        <taxon>Eurotiales</taxon>
        <taxon>Aspergillaceae</taxon>
        <taxon>Aspergillus</taxon>
        <taxon>Aspergillus subgen. Circumdati</taxon>
    </lineage>
</organism>
<proteinExistence type="predicted"/>
<reference evidence="1" key="1">
    <citation type="submission" date="2018-02" db="EMBL/GenBank/DDBJ databases">
        <title>The genomes of Aspergillus section Nigri reveals drivers in fungal speciation.</title>
        <authorList>
            <consortium name="DOE Joint Genome Institute"/>
            <person name="Vesth T.C."/>
            <person name="Nybo J."/>
            <person name="Theobald S."/>
            <person name="Brandl J."/>
            <person name="Frisvad J.C."/>
            <person name="Nielsen K.F."/>
            <person name="Lyhne E.K."/>
            <person name="Kogle M.E."/>
            <person name="Kuo A."/>
            <person name="Riley R."/>
            <person name="Clum A."/>
            <person name="Nolan M."/>
            <person name="Lipzen A."/>
            <person name="Salamov A."/>
            <person name="Henrissat B."/>
            <person name="Wiebenga A."/>
            <person name="De vries R.P."/>
            <person name="Grigoriev I.V."/>
            <person name="Mortensen U.H."/>
            <person name="Andersen M.R."/>
            <person name="Baker S.E."/>
        </authorList>
    </citation>
    <scope>NUCLEOTIDE SEQUENCE</scope>
    <source>
        <strain evidence="1">CBS 121060</strain>
    </source>
</reference>
<evidence type="ECO:0000313" key="1">
    <source>
        <dbReference type="EMBL" id="RAH67134.1"/>
    </source>
</evidence>
<evidence type="ECO:0000313" key="2">
    <source>
        <dbReference type="Proteomes" id="UP000249661"/>
    </source>
</evidence>